<proteinExistence type="predicted"/>
<dbReference type="Proteomes" id="UP000799757">
    <property type="component" value="Unassembled WGS sequence"/>
</dbReference>
<dbReference type="Pfam" id="PF14479">
    <property type="entry name" value="HeLo"/>
    <property type="match status" value="1"/>
</dbReference>
<feature type="domain" description="Prion-inhibition and propagation HeLo" evidence="2">
    <location>
        <begin position="27"/>
        <end position="263"/>
    </location>
</feature>
<gene>
    <name evidence="3" type="ORF">K505DRAFT_322328</name>
</gene>
<evidence type="ECO:0000313" key="3">
    <source>
        <dbReference type="EMBL" id="KAF2797814.1"/>
    </source>
</evidence>
<feature type="compositionally biased region" description="Basic and acidic residues" evidence="1">
    <location>
        <begin position="375"/>
        <end position="390"/>
    </location>
</feature>
<dbReference type="Gene3D" id="1.20.120.1020">
    <property type="entry name" value="Prion-inhibition and propagation, HeLo domain"/>
    <property type="match status" value="1"/>
</dbReference>
<protein>
    <recommendedName>
        <fullName evidence="2">Prion-inhibition and propagation HeLo domain-containing protein</fullName>
    </recommendedName>
</protein>
<dbReference type="InterPro" id="IPR029498">
    <property type="entry name" value="HeLo_dom"/>
</dbReference>
<dbReference type="InterPro" id="IPR038305">
    <property type="entry name" value="HeLo_sf"/>
</dbReference>
<name>A0A6A6XNJ3_9PLEO</name>
<dbReference type="OrthoDB" id="20872at2759"/>
<feature type="region of interest" description="Disordered" evidence="1">
    <location>
        <begin position="302"/>
        <end position="398"/>
    </location>
</feature>
<evidence type="ECO:0000259" key="2">
    <source>
        <dbReference type="Pfam" id="PF14479"/>
    </source>
</evidence>
<evidence type="ECO:0000313" key="4">
    <source>
        <dbReference type="Proteomes" id="UP000799757"/>
    </source>
</evidence>
<accession>A0A6A6XNJ3</accession>
<dbReference type="EMBL" id="MU001798">
    <property type="protein sequence ID" value="KAF2797814.1"/>
    <property type="molecule type" value="Genomic_DNA"/>
</dbReference>
<reference evidence="3" key="1">
    <citation type="journal article" date="2020" name="Stud. Mycol.">
        <title>101 Dothideomycetes genomes: a test case for predicting lifestyles and emergence of pathogens.</title>
        <authorList>
            <person name="Haridas S."/>
            <person name="Albert R."/>
            <person name="Binder M."/>
            <person name="Bloem J."/>
            <person name="Labutti K."/>
            <person name="Salamov A."/>
            <person name="Andreopoulos B."/>
            <person name="Baker S."/>
            <person name="Barry K."/>
            <person name="Bills G."/>
            <person name="Bluhm B."/>
            <person name="Cannon C."/>
            <person name="Castanera R."/>
            <person name="Culley D."/>
            <person name="Daum C."/>
            <person name="Ezra D."/>
            <person name="Gonzalez J."/>
            <person name="Henrissat B."/>
            <person name="Kuo A."/>
            <person name="Liang C."/>
            <person name="Lipzen A."/>
            <person name="Lutzoni F."/>
            <person name="Magnuson J."/>
            <person name="Mondo S."/>
            <person name="Nolan M."/>
            <person name="Ohm R."/>
            <person name="Pangilinan J."/>
            <person name="Park H.-J."/>
            <person name="Ramirez L."/>
            <person name="Alfaro M."/>
            <person name="Sun H."/>
            <person name="Tritt A."/>
            <person name="Yoshinaga Y."/>
            <person name="Zwiers L.-H."/>
            <person name="Turgeon B."/>
            <person name="Goodwin S."/>
            <person name="Spatafora J."/>
            <person name="Crous P."/>
            <person name="Grigoriev I."/>
        </authorList>
    </citation>
    <scope>NUCLEOTIDE SEQUENCE</scope>
    <source>
        <strain evidence="3">CBS 109.77</strain>
    </source>
</reference>
<keyword evidence="4" id="KW-1185">Reference proteome</keyword>
<feature type="compositionally biased region" description="Low complexity" evidence="1">
    <location>
        <begin position="304"/>
        <end position="318"/>
    </location>
</feature>
<dbReference type="AlphaFoldDB" id="A0A6A6XNJ3"/>
<sequence>MAATNQNESATPPTAPPALSKAQVLLNVLSLATQFSTCVEAFNLIHPSKDSDRHQKVALAKLGLQQGRLLIFGDVVGISSPPATIARHMIPSHPGATNPDPHLPVNFGVRNPRLDEAGINEKVRAALDEIAGRPTHLSREDLMDKYGLKSPKRFMAIEYPALDTNRLEAFREKFGLLQDLVRQTGARATLKRGMSMTTQHWTVRDIGKFDEFVRTVRVEVDGLIALLGVKEQVDRGMRTDIKAFGWHPEMSGPIVRQDWEKLKLIQEACIQDYPEYVEITETALKYLSEELRGTSLANMRALHPSVTPTTPTTPTSPTNRASGESTKPKLAHSSKPAEKEKRPGFLSHLKSWAKSSHKIPRERTKSIASPLDSEDPQRSLSEDLRRKESMDSDYNGLEPVRSKSLSAVPDEHAPFNLDSRLESVATHDSKLETEPTFDSRLEAVPTHDAAAYEDIDPLDTNTLELANTANSLIDRHDMYKGVGRVETKDIRGKAHDWA</sequence>
<evidence type="ECO:0000256" key="1">
    <source>
        <dbReference type="SAM" id="MobiDB-lite"/>
    </source>
</evidence>
<organism evidence="3 4">
    <name type="scientific">Melanomma pulvis-pyrius CBS 109.77</name>
    <dbReference type="NCBI Taxonomy" id="1314802"/>
    <lineage>
        <taxon>Eukaryota</taxon>
        <taxon>Fungi</taxon>
        <taxon>Dikarya</taxon>
        <taxon>Ascomycota</taxon>
        <taxon>Pezizomycotina</taxon>
        <taxon>Dothideomycetes</taxon>
        <taxon>Pleosporomycetidae</taxon>
        <taxon>Pleosporales</taxon>
        <taxon>Melanommataceae</taxon>
        <taxon>Melanomma</taxon>
    </lineage>
</organism>